<accession>D5WVE1</accession>
<reference evidence="1 2" key="1">
    <citation type="journal article" date="2011" name="Stand. Genomic Sci.">
        <title>Complete genome sequence of the thermophilic, hydrogen-oxidizing Bacillus tusciae type strain (T2) and reclassification in the new genus, Kyrpidia gen. nov. as Kyrpidia tusciae comb. nov. and emendation of the family Alicyclobacillaceae da Costa and Rainey, 2010.</title>
        <authorList>
            <person name="Klenk H.P."/>
            <person name="Lapidus A."/>
            <person name="Chertkov O."/>
            <person name="Copeland A."/>
            <person name="Del Rio T.G."/>
            <person name="Nolan M."/>
            <person name="Lucas S."/>
            <person name="Chen F."/>
            <person name="Tice H."/>
            <person name="Cheng J.F."/>
            <person name="Han C."/>
            <person name="Bruce D."/>
            <person name="Goodwin L."/>
            <person name="Pitluck S."/>
            <person name="Pati A."/>
            <person name="Ivanova N."/>
            <person name="Mavromatis K."/>
            <person name="Daum C."/>
            <person name="Chen A."/>
            <person name="Palaniappan K."/>
            <person name="Chang Y.J."/>
            <person name="Land M."/>
            <person name="Hauser L."/>
            <person name="Jeffries C.D."/>
            <person name="Detter J.C."/>
            <person name="Rohde M."/>
            <person name="Abt B."/>
            <person name="Pukall R."/>
            <person name="Goker M."/>
            <person name="Bristow J."/>
            <person name="Markowitz V."/>
            <person name="Hugenholtz P."/>
            <person name="Eisen J.A."/>
        </authorList>
    </citation>
    <scope>NUCLEOTIDE SEQUENCE [LARGE SCALE GENOMIC DNA]</scope>
    <source>
        <strain evidence="1 2">DSM 2912</strain>
    </source>
</reference>
<sequence>MKVAEDALDKQAERVCTHKFALAMGRTVRASHPEASPTSRPIRWSADCGQVDELSTGNPKRWAKAFRQPAA</sequence>
<name>D5WVE1_KYRT2</name>
<evidence type="ECO:0000313" key="1">
    <source>
        <dbReference type="EMBL" id="ADG05551.1"/>
    </source>
</evidence>
<dbReference type="HOGENOM" id="CLU_2734799_0_0_9"/>
<proteinExistence type="predicted"/>
<evidence type="ECO:0000313" key="2">
    <source>
        <dbReference type="Proteomes" id="UP000002368"/>
    </source>
</evidence>
<dbReference type="Proteomes" id="UP000002368">
    <property type="component" value="Chromosome"/>
</dbReference>
<dbReference type="RefSeq" id="WP_013074843.1">
    <property type="nucleotide sequence ID" value="NC_014098.1"/>
</dbReference>
<gene>
    <name evidence="1" type="ordered locus">Btus_0795</name>
</gene>
<keyword evidence="2" id="KW-1185">Reference proteome</keyword>
<dbReference type="EMBL" id="CP002017">
    <property type="protein sequence ID" value="ADG05551.1"/>
    <property type="molecule type" value="Genomic_DNA"/>
</dbReference>
<organism evidence="1 2">
    <name type="scientific">Kyrpidia tusciae (strain DSM 2912 / NBRC 15312 / T2)</name>
    <name type="common">Bacillus tusciae</name>
    <dbReference type="NCBI Taxonomy" id="562970"/>
    <lineage>
        <taxon>Bacteria</taxon>
        <taxon>Bacillati</taxon>
        <taxon>Bacillota</taxon>
        <taxon>Bacilli</taxon>
        <taxon>Bacillales</taxon>
        <taxon>Alicyclobacillaceae</taxon>
        <taxon>Kyrpidia</taxon>
    </lineage>
</organism>
<dbReference type="AlphaFoldDB" id="D5WVE1"/>
<dbReference type="KEGG" id="bts:Btus_0795"/>
<protein>
    <submittedName>
        <fullName evidence="1">Uncharacterized protein</fullName>
    </submittedName>
</protein>